<name>A0ACB8SF98_9AGAM</name>
<dbReference type="Proteomes" id="UP000814140">
    <property type="component" value="Unassembled WGS sequence"/>
</dbReference>
<proteinExistence type="predicted"/>
<organism evidence="1 2">
    <name type="scientific">Artomyces pyxidatus</name>
    <dbReference type="NCBI Taxonomy" id="48021"/>
    <lineage>
        <taxon>Eukaryota</taxon>
        <taxon>Fungi</taxon>
        <taxon>Dikarya</taxon>
        <taxon>Basidiomycota</taxon>
        <taxon>Agaricomycotina</taxon>
        <taxon>Agaricomycetes</taxon>
        <taxon>Russulales</taxon>
        <taxon>Auriscalpiaceae</taxon>
        <taxon>Artomyces</taxon>
    </lineage>
</organism>
<evidence type="ECO:0000313" key="2">
    <source>
        <dbReference type="Proteomes" id="UP000814140"/>
    </source>
</evidence>
<gene>
    <name evidence="1" type="ORF">BV25DRAFT_1922016</name>
</gene>
<evidence type="ECO:0000313" key="1">
    <source>
        <dbReference type="EMBL" id="KAI0055189.1"/>
    </source>
</evidence>
<reference evidence="1" key="1">
    <citation type="submission" date="2021-03" db="EMBL/GenBank/DDBJ databases">
        <authorList>
            <consortium name="DOE Joint Genome Institute"/>
            <person name="Ahrendt S."/>
            <person name="Looney B.P."/>
            <person name="Miyauchi S."/>
            <person name="Morin E."/>
            <person name="Drula E."/>
            <person name="Courty P.E."/>
            <person name="Chicoki N."/>
            <person name="Fauchery L."/>
            <person name="Kohler A."/>
            <person name="Kuo A."/>
            <person name="Labutti K."/>
            <person name="Pangilinan J."/>
            <person name="Lipzen A."/>
            <person name="Riley R."/>
            <person name="Andreopoulos W."/>
            <person name="He G."/>
            <person name="Johnson J."/>
            <person name="Barry K.W."/>
            <person name="Grigoriev I.V."/>
            <person name="Nagy L."/>
            <person name="Hibbett D."/>
            <person name="Henrissat B."/>
            <person name="Matheny P.B."/>
            <person name="Labbe J."/>
            <person name="Martin F."/>
        </authorList>
    </citation>
    <scope>NUCLEOTIDE SEQUENCE</scope>
    <source>
        <strain evidence="1">HHB10654</strain>
    </source>
</reference>
<comment type="caution">
    <text evidence="1">The sequence shown here is derived from an EMBL/GenBank/DDBJ whole genome shotgun (WGS) entry which is preliminary data.</text>
</comment>
<reference evidence="1" key="2">
    <citation type="journal article" date="2022" name="New Phytol.">
        <title>Evolutionary transition to the ectomycorrhizal habit in the genomes of a hyperdiverse lineage of mushroom-forming fungi.</title>
        <authorList>
            <person name="Looney B."/>
            <person name="Miyauchi S."/>
            <person name="Morin E."/>
            <person name="Drula E."/>
            <person name="Courty P.E."/>
            <person name="Kohler A."/>
            <person name="Kuo A."/>
            <person name="LaButti K."/>
            <person name="Pangilinan J."/>
            <person name="Lipzen A."/>
            <person name="Riley R."/>
            <person name="Andreopoulos W."/>
            <person name="He G."/>
            <person name="Johnson J."/>
            <person name="Nolan M."/>
            <person name="Tritt A."/>
            <person name="Barry K.W."/>
            <person name="Grigoriev I.V."/>
            <person name="Nagy L.G."/>
            <person name="Hibbett D."/>
            <person name="Henrissat B."/>
            <person name="Matheny P.B."/>
            <person name="Labbe J."/>
            <person name="Martin F.M."/>
        </authorList>
    </citation>
    <scope>NUCLEOTIDE SEQUENCE</scope>
    <source>
        <strain evidence="1">HHB10654</strain>
    </source>
</reference>
<accession>A0ACB8SF98</accession>
<protein>
    <submittedName>
        <fullName evidence="1">Uncharacterized protein</fullName>
    </submittedName>
</protein>
<sequence length="576" mass="63463">MGVTTPDKPKRSRAKAAPKSDEQRAHEKAERFAADQRLHVALEAASDTIRELIDELAEQHNRSFDEISNLLHLGGHILKDRRRPAPHNALSYCWARFEDGRWSRDDPERQELARIVEKAEGLGGHHDLSEEEKQVLVDCLQAERDAKDTGAVRKPLVQMHDIRTTLEKVNTELTNVHQRSELEYVLFCSRSKSWHLGVPAMYATATGFDFITQVLRLKASELANRFEVFCLNHAGIQGVIEHISRVNGTETKNTKKSMIVSNLSQQLLELTGRDTLRLEWTRWDKKITEPFGVVLEGWPLAGSPVSPSDLKNSDINTVFQAVIAGTCRLRTQTSAEKLARQHNATAPHTSAPEHAQPPSDTVTSPVYQRGGAVMSFGHDSEKSASNPPRRKRKAADQENVVPSLKKVNTGSNDNTTSTSGEEQAPQIEPPPGNKQAPRSEPSPGAEQVPRSEPTPGEEQAPRSEPTPGEEQALRIERTQPHDENTGTLQLSTAHNNFDFPDIGPLTRELQIALESVESQVVLGAAATSSGSGFDRDWLGVQSAANGWSFNDYSMDVNFSKDGGGPDSSEMTLGSSD</sequence>
<keyword evidence="2" id="KW-1185">Reference proteome</keyword>
<dbReference type="EMBL" id="MU277305">
    <property type="protein sequence ID" value="KAI0055189.1"/>
    <property type="molecule type" value="Genomic_DNA"/>
</dbReference>